<dbReference type="STRING" id="1123308.GCA_000380085_01655"/>
<dbReference type="AlphaFoldDB" id="A0A239T094"/>
<dbReference type="InterPro" id="IPR016785">
    <property type="entry name" value="ComGD"/>
</dbReference>
<dbReference type="Proteomes" id="UP000215185">
    <property type="component" value="Chromosome 1"/>
</dbReference>
<accession>A0A239T094</accession>
<proteinExistence type="predicted"/>
<dbReference type="GO" id="GO:0030420">
    <property type="term" value="P:establishment of competence for transformation"/>
    <property type="evidence" value="ECO:0007669"/>
    <property type="project" value="UniProtKB-KW"/>
</dbReference>
<keyword evidence="3" id="KW-1133">Transmembrane helix</keyword>
<dbReference type="GO" id="GO:0009986">
    <property type="term" value="C:cell surface"/>
    <property type="evidence" value="ECO:0007669"/>
    <property type="project" value="UniProtKB-SubCell"/>
</dbReference>
<keyword evidence="3" id="KW-0812">Transmembrane</keyword>
<keyword evidence="3" id="KW-0472">Membrane</keyword>
<evidence type="ECO:0000256" key="3">
    <source>
        <dbReference type="SAM" id="Phobius"/>
    </source>
</evidence>
<keyword evidence="2" id="KW-0178">Competence</keyword>
<dbReference type="EMBL" id="LT906439">
    <property type="protein sequence ID" value="SNU91205.1"/>
    <property type="molecule type" value="Genomic_DNA"/>
</dbReference>
<reference evidence="4 5" key="1">
    <citation type="submission" date="2017-06" db="EMBL/GenBank/DDBJ databases">
        <authorList>
            <consortium name="Pathogen Informatics"/>
        </authorList>
    </citation>
    <scope>NUCLEOTIDE SEQUENCE [LARGE SCALE GENOMIC DNA]</scope>
    <source>
        <strain evidence="4 5">NCTC13788</strain>
    </source>
</reference>
<dbReference type="PROSITE" id="PS00409">
    <property type="entry name" value="PROKAR_NTER_METHYL"/>
    <property type="match status" value="1"/>
</dbReference>
<evidence type="ECO:0000313" key="4">
    <source>
        <dbReference type="EMBL" id="SNU91205.1"/>
    </source>
</evidence>
<feature type="transmembrane region" description="Helical" evidence="3">
    <location>
        <begin position="20"/>
        <end position="42"/>
    </location>
</feature>
<dbReference type="InterPro" id="IPR012902">
    <property type="entry name" value="N_methyl_site"/>
</dbReference>
<dbReference type="eggNOG" id="ENOG5033A38">
    <property type="taxonomic scope" value="Bacteria"/>
</dbReference>
<keyword evidence="5" id="KW-1185">Reference proteome</keyword>
<dbReference type="NCBIfam" id="NF040982">
    <property type="entry name" value="ComGD"/>
    <property type="match status" value="1"/>
</dbReference>
<name>A0A239T094_9STRE</name>
<organism evidence="4 5">
    <name type="scientific">Streptococcus merionis</name>
    <dbReference type="NCBI Taxonomy" id="400065"/>
    <lineage>
        <taxon>Bacteria</taxon>
        <taxon>Bacillati</taxon>
        <taxon>Bacillota</taxon>
        <taxon>Bacilli</taxon>
        <taxon>Lactobacillales</taxon>
        <taxon>Streptococcaceae</taxon>
        <taxon>Streptococcus</taxon>
    </lineage>
</organism>
<protein>
    <submittedName>
        <fullName evidence="4">Competence protein ComYD</fullName>
    </submittedName>
</protein>
<evidence type="ECO:0000256" key="1">
    <source>
        <dbReference type="ARBA" id="ARBA00004241"/>
    </source>
</evidence>
<comment type="subcellular location">
    <subcellularLocation>
        <location evidence="1">Cell surface</location>
    </subcellularLocation>
</comment>
<gene>
    <name evidence="4" type="primary">comYD</name>
    <name evidence="4" type="ORF">SAMEA4412692_02212</name>
</gene>
<dbReference type="RefSeq" id="WP_331711864.1">
    <property type="nucleotide sequence ID" value="NZ_LT906439.1"/>
</dbReference>
<sequence>MSNWKPITNTLVSRGIQSRVGGFTLLESLLVLVITSSMLLVLSSQVRPVFSQIRQQLFFLEFEHLYRETQQLSQAQGQKLTLQLTTNQVTNGYQVINLPEDIIGPNQSIVFETHGGNNSLQKLSFQTPSSTVHYQLYLGSGKYQKTSD</sequence>
<dbReference type="KEGG" id="smen:SAMEA4412692_2212"/>
<evidence type="ECO:0000256" key="2">
    <source>
        <dbReference type="ARBA" id="ARBA00023287"/>
    </source>
</evidence>
<evidence type="ECO:0000313" key="5">
    <source>
        <dbReference type="Proteomes" id="UP000215185"/>
    </source>
</evidence>